<evidence type="ECO:0000256" key="5">
    <source>
        <dbReference type="ARBA" id="ARBA00023163"/>
    </source>
</evidence>
<reference evidence="9 10" key="1">
    <citation type="submission" date="2020-07" db="EMBL/GenBank/DDBJ databases">
        <title>The yeast mating-type switching endonuclease HO is a domesticated member of an unorthodox homing genetic element family.</title>
        <authorList>
            <person name="Coughlan A.Y."/>
            <person name="Lombardi L."/>
            <person name="Braun-Galleani S."/>
            <person name="Martos A.R."/>
            <person name="Galeote V."/>
            <person name="Bigey F."/>
            <person name="Dequin S."/>
            <person name="Byrne K.P."/>
            <person name="Wolfe K.H."/>
        </authorList>
    </citation>
    <scope>NUCLEOTIDE SEQUENCE [LARGE SCALE GENOMIC DNA]</scope>
    <source>
        <strain evidence="9 10">NRRL Y-6702</strain>
    </source>
</reference>
<gene>
    <name evidence="9" type="ORF">HG535_0F00990</name>
</gene>
<dbReference type="FunFam" id="1.10.260.40:FF:000015">
    <property type="entry name" value="Endothelial differentiation-related factor 1"/>
    <property type="match status" value="1"/>
</dbReference>
<dbReference type="PANTHER" id="PTHR10245">
    <property type="entry name" value="ENDOTHELIAL DIFFERENTIATION-RELATED FACTOR 1 MULTIPROTEIN BRIDGING FACTOR 1"/>
    <property type="match status" value="1"/>
</dbReference>
<dbReference type="AlphaFoldDB" id="A0A7H9B6K8"/>
<dbReference type="GO" id="GO:0005634">
    <property type="term" value="C:nucleus"/>
    <property type="evidence" value="ECO:0007669"/>
    <property type="project" value="TreeGrafter"/>
</dbReference>
<evidence type="ECO:0000256" key="6">
    <source>
        <dbReference type="ARBA" id="ARBA00035107"/>
    </source>
</evidence>
<name>A0A7H9B6K8_ZYGMR</name>
<organism evidence="9 10">
    <name type="scientific">Zygotorulaspora mrakii</name>
    <name type="common">Zygosaccharomyces mrakii</name>
    <dbReference type="NCBI Taxonomy" id="42260"/>
    <lineage>
        <taxon>Eukaryota</taxon>
        <taxon>Fungi</taxon>
        <taxon>Dikarya</taxon>
        <taxon>Ascomycota</taxon>
        <taxon>Saccharomycotina</taxon>
        <taxon>Saccharomycetes</taxon>
        <taxon>Saccharomycetales</taxon>
        <taxon>Saccharomycetaceae</taxon>
        <taxon>Zygotorulaspora</taxon>
    </lineage>
</organism>
<keyword evidence="10" id="KW-1185">Reference proteome</keyword>
<comment type="function">
    <text evidence="6">Transcriptional coactivator that stimulates GCN4-dependent transcriptional activity by bridging the DNA-binding region of GCN4 and TBP (SPT15), thereby recruiting TBP to GCN4-bound promoters. Involved in induction of the ribosome quality control (RQC) pathway; a pathway that degrades nascent peptide chains during problematic translation. Required to prevent stalled ribosomes from frameshifting.</text>
</comment>
<dbReference type="InterPro" id="IPR001387">
    <property type="entry name" value="Cro/C1-type_HTH"/>
</dbReference>
<evidence type="ECO:0000256" key="4">
    <source>
        <dbReference type="ARBA" id="ARBA00023125"/>
    </source>
</evidence>
<dbReference type="OrthoDB" id="10253401at2759"/>
<evidence type="ECO:0000256" key="2">
    <source>
        <dbReference type="ARBA" id="ARBA00014317"/>
    </source>
</evidence>
<dbReference type="SMART" id="SM00530">
    <property type="entry name" value="HTH_XRE"/>
    <property type="match status" value="1"/>
</dbReference>
<dbReference type="RefSeq" id="XP_037145315.1">
    <property type="nucleotide sequence ID" value="XM_037289420.1"/>
</dbReference>
<dbReference type="GO" id="GO:0003677">
    <property type="term" value="F:DNA binding"/>
    <property type="evidence" value="ECO:0007669"/>
    <property type="project" value="UniProtKB-KW"/>
</dbReference>
<comment type="similarity">
    <text evidence="1">Belongs to the MBF1 family.</text>
</comment>
<feature type="domain" description="HTH cro/C1-type" evidence="8">
    <location>
        <begin position="87"/>
        <end position="141"/>
    </location>
</feature>
<dbReference type="Gene3D" id="1.10.260.40">
    <property type="entry name" value="lambda repressor-like DNA-binding domains"/>
    <property type="match status" value="1"/>
</dbReference>
<dbReference type="Pfam" id="PF08523">
    <property type="entry name" value="MBF1"/>
    <property type="match status" value="1"/>
</dbReference>
<dbReference type="InterPro" id="IPR010982">
    <property type="entry name" value="Lambda_DNA-bd_dom_sf"/>
</dbReference>
<protein>
    <recommendedName>
        <fullName evidence="2">Multiprotein-bridging factor 1</fullName>
    </recommendedName>
</protein>
<dbReference type="KEGG" id="zmk:HG535_0F00990"/>
<dbReference type="PANTHER" id="PTHR10245:SF15">
    <property type="entry name" value="ENDOTHELIAL DIFFERENTIATION-RELATED FACTOR 1"/>
    <property type="match status" value="1"/>
</dbReference>
<keyword evidence="4" id="KW-0238">DNA-binding</keyword>
<dbReference type="Pfam" id="PF01381">
    <property type="entry name" value="HTH_3"/>
    <property type="match status" value="1"/>
</dbReference>
<evidence type="ECO:0000313" key="10">
    <source>
        <dbReference type="Proteomes" id="UP000509704"/>
    </source>
</evidence>
<dbReference type="Proteomes" id="UP000509704">
    <property type="component" value="Chromosome 6"/>
</dbReference>
<keyword evidence="3" id="KW-0805">Transcription regulation</keyword>
<evidence type="ECO:0000259" key="8">
    <source>
        <dbReference type="PROSITE" id="PS50943"/>
    </source>
</evidence>
<dbReference type="PROSITE" id="PS50943">
    <property type="entry name" value="HTH_CROC1"/>
    <property type="match status" value="1"/>
</dbReference>
<dbReference type="SUPFAM" id="SSF47413">
    <property type="entry name" value="lambda repressor-like DNA-binding domains"/>
    <property type="match status" value="1"/>
</dbReference>
<dbReference type="InterPro" id="IPR013729">
    <property type="entry name" value="MBF1_N"/>
</dbReference>
<dbReference type="CDD" id="cd00093">
    <property type="entry name" value="HTH_XRE"/>
    <property type="match status" value="1"/>
</dbReference>
<evidence type="ECO:0000313" key="9">
    <source>
        <dbReference type="EMBL" id="QLG73589.1"/>
    </source>
</evidence>
<evidence type="ECO:0000256" key="3">
    <source>
        <dbReference type="ARBA" id="ARBA00023015"/>
    </source>
</evidence>
<accession>A0A7H9B6K8</accession>
<evidence type="ECO:0000256" key="7">
    <source>
        <dbReference type="SAM" id="MobiDB-lite"/>
    </source>
</evidence>
<proteinExistence type="inferred from homology"/>
<feature type="region of interest" description="Disordered" evidence="7">
    <location>
        <begin position="1"/>
        <end position="34"/>
    </location>
</feature>
<dbReference type="GeneID" id="59237348"/>
<sequence>MSDDWESSTVIGQRVRTGGGGGPRANVARSQGQINAARRQGLVLSVDKKYGTTNTKADSEGQRLTKVDRETDIVKPKKLDPEVGKAISRVRTEKKLSQKDLATRINEKPTVINDYEAARAIPNQQVLGKLERALGVKLRGKAIGEPLGGPKKK</sequence>
<dbReference type="EMBL" id="CP058609">
    <property type="protein sequence ID" value="QLG73589.1"/>
    <property type="molecule type" value="Genomic_DNA"/>
</dbReference>
<keyword evidence="5" id="KW-0804">Transcription</keyword>
<evidence type="ECO:0000256" key="1">
    <source>
        <dbReference type="ARBA" id="ARBA00009802"/>
    </source>
</evidence>